<keyword evidence="16" id="KW-0594">Phospholipid biosynthesis</keyword>
<comment type="caution">
    <text evidence="20">The sequence shown here is derived from an EMBL/GenBank/DDBJ whole genome shotgun (WGS) entry which is preliminary data.</text>
</comment>
<keyword evidence="9" id="KW-0444">Lipid biosynthesis</keyword>
<dbReference type="RefSeq" id="WP_173559469.1">
    <property type="nucleotide sequence ID" value="NZ_JAERKY010000002.1"/>
</dbReference>
<feature type="transmembrane region" description="Helical" evidence="19">
    <location>
        <begin position="68"/>
        <end position="86"/>
    </location>
</feature>
<keyword evidence="11 18" id="KW-0812">Transmembrane</keyword>
<evidence type="ECO:0000256" key="6">
    <source>
        <dbReference type="ARBA" id="ARBA00012487"/>
    </source>
</evidence>
<dbReference type="PANTHER" id="PTHR46382:SF1">
    <property type="entry name" value="PHOSPHATIDATE CYTIDYLYLTRANSFERASE"/>
    <property type="match status" value="1"/>
</dbReference>
<comment type="similarity">
    <text evidence="5 18">Belongs to the CDS family.</text>
</comment>
<evidence type="ECO:0000256" key="16">
    <source>
        <dbReference type="ARBA" id="ARBA00023209"/>
    </source>
</evidence>
<protein>
    <recommendedName>
        <fullName evidence="7 18">Phosphatidate cytidylyltransferase</fullName>
        <ecNumber evidence="6 18">2.7.7.41</ecNumber>
    </recommendedName>
</protein>
<evidence type="ECO:0000313" key="20">
    <source>
        <dbReference type="EMBL" id="MCX2562727.1"/>
    </source>
</evidence>
<keyword evidence="15 19" id="KW-0472">Membrane</keyword>
<organism evidence="20 21">
    <name type="scientific">Acetobacter thailandicus</name>
    <dbReference type="NCBI Taxonomy" id="1502842"/>
    <lineage>
        <taxon>Bacteria</taxon>
        <taxon>Pseudomonadati</taxon>
        <taxon>Pseudomonadota</taxon>
        <taxon>Alphaproteobacteria</taxon>
        <taxon>Acetobacterales</taxon>
        <taxon>Acetobacteraceae</taxon>
        <taxon>Acetobacter</taxon>
    </lineage>
</organism>
<evidence type="ECO:0000256" key="7">
    <source>
        <dbReference type="ARBA" id="ARBA00019373"/>
    </source>
</evidence>
<comment type="catalytic activity">
    <reaction evidence="1 18">
        <text>a 1,2-diacyl-sn-glycero-3-phosphate + CTP + H(+) = a CDP-1,2-diacyl-sn-glycerol + diphosphate</text>
        <dbReference type="Rhea" id="RHEA:16229"/>
        <dbReference type="ChEBI" id="CHEBI:15378"/>
        <dbReference type="ChEBI" id="CHEBI:33019"/>
        <dbReference type="ChEBI" id="CHEBI:37563"/>
        <dbReference type="ChEBI" id="CHEBI:58332"/>
        <dbReference type="ChEBI" id="CHEBI:58608"/>
        <dbReference type="EC" id="2.7.7.41"/>
    </reaction>
</comment>
<evidence type="ECO:0000313" key="21">
    <source>
        <dbReference type="Proteomes" id="UP001301152"/>
    </source>
</evidence>
<dbReference type="Proteomes" id="UP001301152">
    <property type="component" value="Unassembled WGS sequence"/>
</dbReference>
<keyword evidence="17" id="KW-1208">Phospholipid metabolism</keyword>
<evidence type="ECO:0000256" key="12">
    <source>
        <dbReference type="ARBA" id="ARBA00022695"/>
    </source>
</evidence>
<feature type="transmembrane region" description="Helical" evidence="19">
    <location>
        <begin position="39"/>
        <end position="56"/>
    </location>
</feature>
<dbReference type="PANTHER" id="PTHR46382">
    <property type="entry name" value="PHOSPHATIDATE CYTIDYLYLTRANSFERASE"/>
    <property type="match status" value="1"/>
</dbReference>
<evidence type="ECO:0000256" key="4">
    <source>
        <dbReference type="ARBA" id="ARBA00005189"/>
    </source>
</evidence>
<feature type="transmembrane region" description="Helical" evidence="19">
    <location>
        <begin position="12"/>
        <end position="33"/>
    </location>
</feature>
<evidence type="ECO:0000256" key="8">
    <source>
        <dbReference type="ARBA" id="ARBA00022475"/>
    </source>
</evidence>
<evidence type="ECO:0000256" key="10">
    <source>
        <dbReference type="ARBA" id="ARBA00022679"/>
    </source>
</evidence>
<evidence type="ECO:0000256" key="19">
    <source>
        <dbReference type="SAM" id="Phobius"/>
    </source>
</evidence>
<evidence type="ECO:0000256" key="15">
    <source>
        <dbReference type="ARBA" id="ARBA00023136"/>
    </source>
</evidence>
<accession>A0ABT3QBQ5</accession>
<keyword evidence="13 19" id="KW-1133">Transmembrane helix</keyword>
<comment type="pathway">
    <text evidence="3 18">Phospholipid metabolism; CDP-diacylglycerol biosynthesis; CDP-diacylglycerol from sn-glycerol 3-phosphate: step 3/3.</text>
</comment>
<dbReference type="EC" id="2.7.7.41" evidence="6 18"/>
<keyword evidence="21" id="KW-1185">Reference proteome</keyword>
<comment type="subcellular location">
    <subcellularLocation>
        <location evidence="2">Cell membrane</location>
        <topology evidence="2">Multi-pass membrane protein</topology>
    </subcellularLocation>
</comment>
<evidence type="ECO:0000256" key="17">
    <source>
        <dbReference type="ARBA" id="ARBA00023264"/>
    </source>
</evidence>
<keyword evidence="8" id="KW-1003">Cell membrane</keyword>
<evidence type="ECO:0000256" key="9">
    <source>
        <dbReference type="ARBA" id="ARBA00022516"/>
    </source>
</evidence>
<evidence type="ECO:0000256" key="1">
    <source>
        <dbReference type="ARBA" id="ARBA00001698"/>
    </source>
</evidence>
<gene>
    <name evidence="20" type="ORF">OQ497_01920</name>
</gene>
<proteinExistence type="inferred from homology"/>
<evidence type="ECO:0000256" key="13">
    <source>
        <dbReference type="ARBA" id="ARBA00022989"/>
    </source>
</evidence>
<feature type="transmembrane region" description="Helical" evidence="19">
    <location>
        <begin position="123"/>
        <end position="143"/>
    </location>
</feature>
<reference evidence="20 21" key="1">
    <citation type="submission" date="2022-11" db="EMBL/GenBank/DDBJ databases">
        <title>Genome sequencing of Acetobacter type strain.</title>
        <authorList>
            <person name="Heo J."/>
            <person name="Lee D."/>
            <person name="Han B.-H."/>
            <person name="Hong S.-B."/>
            <person name="Kwon S.-W."/>
        </authorList>
    </citation>
    <scope>NUCLEOTIDE SEQUENCE [LARGE SCALE GENOMIC DNA]</scope>
    <source>
        <strain evidence="20 21">KACC 21253</strain>
    </source>
</reference>
<feature type="transmembrane region" description="Helical" evidence="19">
    <location>
        <begin position="235"/>
        <end position="254"/>
    </location>
</feature>
<dbReference type="Pfam" id="PF01148">
    <property type="entry name" value="CTP_transf_1"/>
    <property type="match status" value="1"/>
</dbReference>
<keyword evidence="14" id="KW-0443">Lipid metabolism</keyword>
<dbReference type="EMBL" id="JAPIUZ010000001">
    <property type="protein sequence ID" value="MCX2562727.1"/>
    <property type="molecule type" value="Genomic_DNA"/>
</dbReference>
<keyword evidence="10 18" id="KW-0808">Transferase</keyword>
<dbReference type="PROSITE" id="PS01315">
    <property type="entry name" value="CDS"/>
    <property type="match status" value="1"/>
</dbReference>
<evidence type="ECO:0000256" key="11">
    <source>
        <dbReference type="ARBA" id="ARBA00022692"/>
    </source>
</evidence>
<evidence type="ECO:0000256" key="2">
    <source>
        <dbReference type="ARBA" id="ARBA00004651"/>
    </source>
</evidence>
<feature type="transmembrane region" description="Helical" evidence="19">
    <location>
        <begin position="163"/>
        <end position="180"/>
    </location>
</feature>
<comment type="pathway">
    <text evidence="4">Lipid metabolism.</text>
</comment>
<evidence type="ECO:0000256" key="18">
    <source>
        <dbReference type="RuleBase" id="RU003938"/>
    </source>
</evidence>
<evidence type="ECO:0000256" key="3">
    <source>
        <dbReference type="ARBA" id="ARBA00005119"/>
    </source>
</evidence>
<name>A0ABT3QBQ5_9PROT</name>
<feature type="transmembrane region" description="Helical" evidence="19">
    <location>
        <begin position="187"/>
        <end position="205"/>
    </location>
</feature>
<dbReference type="InterPro" id="IPR000374">
    <property type="entry name" value="PC_trans"/>
</dbReference>
<feature type="transmembrane region" description="Helical" evidence="19">
    <location>
        <begin position="92"/>
        <end position="116"/>
    </location>
</feature>
<evidence type="ECO:0000256" key="5">
    <source>
        <dbReference type="ARBA" id="ARBA00010185"/>
    </source>
</evidence>
<dbReference type="GO" id="GO:0004605">
    <property type="term" value="F:phosphatidate cytidylyltransferase activity"/>
    <property type="evidence" value="ECO:0007669"/>
    <property type="project" value="UniProtKB-EC"/>
</dbReference>
<evidence type="ECO:0000256" key="14">
    <source>
        <dbReference type="ARBA" id="ARBA00023098"/>
    </source>
</evidence>
<sequence length="276" mass="28683">MSAEKSNAWRDLKVRTLSGIMLGAVGAFCIWAGDWPYKIMVAAMTAGMAAEAATLFKVSPRSWRGGLYVLWAACAWIAAVTGHWNAFPLFCLSSLIFGLPLCAIMCVIVVACNALLWLRLGGALPVLFVIGVVVASDSCAYLTGRMLGGPKLAPRISPGKTWSGSAGGLLAALLTGFLIASASDYPATGSALFCAGVLAVVGQIGDLAESGVKRKIGVKDSGSILPGHGGLLDRFDGLIFAAPAAALFSLCVTLPRPFWTADLHAVLTALTTILHM</sequence>
<keyword evidence="12 18" id="KW-0548">Nucleotidyltransferase</keyword>